<keyword evidence="2" id="KW-1185">Reference proteome</keyword>
<name>A0A1L9NKG4_ASPTC</name>
<protein>
    <submittedName>
        <fullName evidence="1">Uncharacterized protein</fullName>
    </submittedName>
</protein>
<sequence length="559" mass="62086">MANNLIEEVTATPVLVVEDKCKPVWIEQLECSADIASIRAVLIGYHVTAFTATISGVHQALTVALRVGLLLCESIDDLITDQTTGAFHDTRSYRPCLRCTESSCQIQSRSLLHELTSIIDVSTDYMLRLELFVDYSTMIVSNLMSAPAIEVENDDLLIHRCLMACNALFEVYARERQSRLVAEEYNVAPHPARYAKDDVKNDVAQAASGPILGNHQIMTVNLAMCAHADMTPKLAFTCYRDNFCWFEDWATANREDGDTLTLLSSVITVNKSFKTLYKRHPTDEYPWRARNKIGKEVARWLAKLDHATKDASNAYLTHTGILCTSPAWVRKLMVASLSYGSYGLWPVSHDLALGDYAEVVCACIGAMWRGWSVDHDVEASIGEHNGMNLLCRACATATAREAFSPANAKALRKHRILRLAWAPHSYFYFGLRHHGFERRVDNMLETSDRSSSAHQCLVQQVAPTYSPILSGDNVSIIVTKLLGMCGMKVMGDIGGLGNENWACHPRICSTCDFENSRSQLFMISVGVARLAICSDFVCSQQFKPESCPSAIVCLSGWLT</sequence>
<reference evidence="2" key="1">
    <citation type="journal article" date="2017" name="Genome Biol.">
        <title>Comparative genomics reveals high biological diversity and specific adaptations in the industrially and medically important fungal genus Aspergillus.</title>
        <authorList>
            <person name="de Vries R.P."/>
            <person name="Riley R."/>
            <person name="Wiebenga A."/>
            <person name="Aguilar-Osorio G."/>
            <person name="Amillis S."/>
            <person name="Uchima C.A."/>
            <person name="Anderluh G."/>
            <person name="Asadollahi M."/>
            <person name="Askin M."/>
            <person name="Barry K."/>
            <person name="Battaglia E."/>
            <person name="Bayram O."/>
            <person name="Benocci T."/>
            <person name="Braus-Stromeyer S.A."/>
            <person name="Caldana C."/>
            <person name="Canovas D."/>
            <person name="Cerqueira G.C."/>
            <person name="Chen F."/>
            <person name="Chen W."/>
            <person name="Choi C."/>
            <person name="Clum A."/>
            <person name="Dos Santos R.A."/>
            <person name="Damasio A.R."/>
            <person name="Diallinas G."/>
            <person name="Emri T."/>
            <person name="Fekete E."/>
            <person name="Flipphi M."/>
            <person name="Freyberg S."/>
            <person name="Gallo A."/>
            <person name="Gournas C."/>
            <person name="Habgood R."/>
            <person name="Hainaut M."/>
            <person name="Harispe M.L."/>
            <person name="Henrissat B."/>
            <person name="Hilden K.S."/>
            <person name="Hope R."/>
            <person name="Hossain A."/>
            <person name="Karabika E."/>
            <person name="Karaffa L."/>
            <person name="Karanyi Z."/>
            <person name="Krasevec N."/>
            <person name="Kuo A."/>
            <person name="Kusch H."/>
            <person name="LaButti K."/>
            <person name="Lagendijk E.L."/>
            <person name="Lapidus A."/>
            <person name="Levasseur A."/>
            <person name="Lindquist E."/>
            <person name="Lipzen A."/>
            <person name="Logrieco A.F."/>
            <person name="MacCabe A."/>
            <person name="Maekelae M.R."/>
            <person name="Malavazi I."/>
            <person name="Melin P."/>
            <person name="Meyer V."/>
            <person name="Mielnichuk N."/>
            <person name="Miskei M."/>
            <person name="Molnar A.P."/>
            <person name="Mule G."/>
            <person name="Ngan C.Y."/>
            <person name="Orejas M."/>
            <person name="Orosz E."/>
            <person name="Ouedraogo J.P."/>
            <person name="Overkamp K.M."/>
            <person name="Park H.-S."/>
            <person name="Perrone G."/>
            <person name="Piumi F."/>
            <person name="Punt P.J."/>
            <person name="Ram A.F."/>
            <person name="Ramon A."/>
            <person name="Rauscher S."/>
            <person name="Record E."/>
            <person name="Riano-Pachon D.M."/>
            <person name="Robert V."/>
            <person name="Roehrig J."/>
            <person name="Ruller R."/>
            <person name="Salamov A."/>
            <person name="Salih N.S."/>
            <person name="Samson R.A."/>
            <person name="Sandor E."/>
            <person name="Sanguinetti M."/>
            <person name="Schuetze T."/>
            <person name="Sepcic K."/>
            <person name="Shelest E."/>
            <person name="Sherlock G."/>
            <person name="Sophianopoulou V."/>
            <person name="Squina F.M."/>
            <person name="Sun H."/>
            <person name="Susca A."/>
            <person name="Todd R.B."/>
            <person name="Tsang A."/>
            <person name="Unkles S.E."/>
            <person name="van de Wiele N."/>
            <person name="van Rossen-Uffink D."/>
            <person name="Oliveira J.V."/>
            <person name="Vesth T.C."/>
            <person name="Visser J."/>
            <person name="Yu J.-H."/>
            <person name="Zhou M."/>
            <person name="Andersen M.R."/>
            <person name="Archer D.B."/>
            <person name="Baker S.E."/>
            <person name="Benoit I."/>
            <person name="Brakhage A.A."/>
            <person name="Braus G.H."/>
            <person name="Fischer R."/>
            <person name="Frisvad J.C."/>
            <person name="Goldman G.H."/>
            <person name="Houbraken J."/>
            <person name="Oakley B."/>
            <person name="Pocsi I."/>
            <person name="Scazzocchio C."/>
            <person name="Seiboth B."/>
            <person name="vanKuyk P.A."/>
            <person name="Wortman J."/>
            <person name="Dyer P.S."/>
            <person name="Grigoriev I.V."/>
        </authorList>
    </citation>
    <scope>NUCLEOTIDE SEQUENCE [LARGE SCALE GENOMIC DNA]</scope>
    <source>
        <strain evidence="2">CBS 134.48</strain>
    </source>
</reference>
<dbReference type="AlphaFoldDB" id="A0A1L9NKG4"/>
<evidence type="ECO:0000313" key="1">
    <source>
        <dbReference type="EMBL" id="OJI89786.1"/>
    </source>
</evidence>
<organism evidence="1 2">
    <name type="scientific">Aspergillus tubingensis (strain CBS 134.48)</name>
    <dbReference type="NCBI Taxonomy" id="767770"/>
    <lineage>
        <taxon>Eukaryota</taxon>
        <taxon>Fungi</taxon>
        <taxon>Dikarya</taxon>
        <taxon>Ascomycota</taxon>
        <taxon>Pezizomycotina</taxon>
        <taxon>Eurotiomycetes</taxon>
        <taxon>Eurotiomycetidae</taxon>
        <taxon>Eurotiales</taxon>
        <taxon>Aspergillaceae</taxon>
        <taxon>Aspergillus</taxon>
        <taxon>Aspergillus subgen. Circumdati</taxon>
    </lineage>
</organism>
<evidence type="ECO:0000313" key="2">
    <source>
        <dbReference type="Proteomes" id="UP000184304"/>
    </source>
</evidence>
<dbReference type="OMA" id="TANREDG"/>
<accession>A0A1L9NKG4</accession>
<gene>
    <name evidence="1" type="ORF">ASPTUDRAFT_79676</name>
</gene>
<dbReference type="EMBL" id="KV878177">
    <property type="protein sequence ID" value="OJI89786.1"/>
    <property type="molecule type" value="Genomic_DNA"/>
</dbReference>
<dbReference type="OrthoDB" id="5412252at2759"/>
<dbReference type="VEuPathDB" id="FungiDB:ASPTUDRAFT_79676"/>
<proteinExistence type="predicted"/>
<dbReference type="Proteomes" id="UP000184304">
    <property type="component" value="Unassembled WGS sequence"/>
</dbReference>